<reference evidence="7 8" key="1">
    <citation type="submission" date="2016-10" db="EMBL/GenBank/DDBJ databases">
        <title>Complete genome of the TMA-utilizing, human hosted archaeon Methanomethylophilus alvus Gen. nov, sp. nov., strain Mx-05, derived from a pure culture.</title>
        <authorList>
            <person name="Brugere J.-F."/>
            <person name="Ben Hania W."/>
            <person name="Chaudhary P.P."/>
            <person name="Gaci N."/>
            <person name="Borrel G."/>
            <person name="Cao Van Tuat L."/>
            <person name="Fardeau M.-L."/>
            <person name="Harris H.M.B."/>
            <person name="O'Toole P.W."/>
            <person name="Ollivier B."/>
        </authorList>
    </citation>
    <scope>NUCLEOTIDE SEQUENCE [LARGE SCALE GENOMIC DNA]</scope>
    <source>
        <strain evidence="7 8">Mx-05</strain>
    </source>
</reference>
<dbReference type="Pfam" id="PF01676">
    <property type="entry name" value="Metalloenzyme"/>
    <property type="match status" value="1"/>
</dbReference>
<comment type="catalytic activity">
    <reaction evidence="1">
        <text>(2R)-2-phosphoglycerate = (2R)-3-phosphoglycerate</text>
        <dbReference type="Rhea" id="RHEA:15901"/>
        <dbReference type="ChEBI" id="CHEBI:58272"/>
        <dbReference type="ChEBI" id="CHEBI:58289"/>
        <dbReference type="EC" id="5.4.2.12"/>
    </reaction>
</comment>
<evidence type="ECO:0000256" key="1">
    <source>
        <dbReference type="ARBA" id="ARBA00000370"/>
    </source>
</evidence>
<sequence length="334" mass="37871">MKNTLFVLLDGMEDDPNPELGGKKPYEVAKMPFIRRKAPHLHWTTGRGYTQLFLNEFWTGHPPDIARAAIEACGLGMDMSHNRMAFRMSPAFIDGKTVHWAYGVDDRAEDLVESVKSNFYLLEDRNPQIEFFVHGRSVITMEWDGEPQQTPQAPVDGPYVPIEDPLGELILKVASENDGLTIYPWGIGRVGKVYPPFPAVKNMTAISDSPTALGIAATLGHRIQLIPDLDDRFPAARRALRDGHVFLHMDEVDEYSHEKDAHKKIRVLEHIDSMMEEYFSDIENVVFFVDHGTSCVTGTHILMDVPFRTDIECFKEGEHVELDRLVPALMEKLQ</sequence>
<evidence type="ECO:0000256" key="4">
    <source>
        <dbReference type="ARBA" id="ARBA00005524"/>
    </source>
</evidence>
<evidence type="ECO:0000256" key="5">
    <source>
        <dbReference type="ARBA" id="ARBA00023152"/>
    </source>
</evidence>
<evidence type="ECO:0000259" key="6">
    <source>
        <dbReference type="Pfam" id="PF01676"/>
    </source>
</evidence>
<dbReference type="GO" id="GO:0046872">
    <property type="term" value="F:metal ion binding"/>
    <property type="evidence" value="ECO:0007669"/>
    <property type="project" value="InterPro"/>
</dbReference>
<dbReference type="Proteomes" id="UP000273278">
    <property type="component" value="Chromosome"/>
</dbReference>
<evidence type="ECO:0000256" key="2">
    <source>
        <dbReference type="ARBA" id="ARBA00002315"/>
    </source>
</evidence>
<dbReference type="InterPro" id="IPR004456">
    <property type="entry name" value="Pglycerate_mutase_ApgM"/>
</dbReference>
<dbReference type="GeneID" id="41321277"/>
<dbReference type="SUPFAM" id="SSF53649">
    <property type="entry name" value="Alkaline phosphatase-like"/>
    <property type="match status" value="1"/>
</dbReference>
<proteinExistence type="inferred from homology"/>
<dbReference type="Gene3D" id="3.40.720.10">
    <property type="entry name" value="Alkaline Phosphatase, subunit A"/>
    <property type="match status" value="1"/>
</dbReference>
<dbReference type="PANTHER" id="PTHR31209:SF0">
    <property type="entry name" value="METALLOENZYME DOMAIN-CONTAINING PROTEIN"/>
    <property type="match status" value="1"/>
</dbReference>
<comment type="pathway">
    <text evidence="3">Carbohydrate degradation.</text>
</comment>
<dbReference type="PANTHER" id="PTHR31209">
    <property type="entry name" value="COFACTOR-INDEPENDENT PHOSPHOGLYCERATE MUTASE"/>
    <property type="match status" value="1"/>
</dbReference>
<dbReference type="RefSeq" id="WP_022532824.1">
    <property type="nucleotide sequence ID" value="NZ_CAYARO010000019.1"/>
</dbReference>
<name>A0A3G3IFL8_9ARCH</name>
<feature type="domain" description="Metalloenzyme" evidence="6">
    <location>
        <begin position="243"/>
        <end position="307"/>
    </location>
</feature>
<evidence type="ECO:0000313" key="8">
    <source>
        <dbReference type="Proteomes" id="UP000273278"/>
    </source>
</evidence>
<accession>A0A3G3IFL8</accession>
<gene>
    <name evidence="7" type="ORF">BKD89_02375</name>
</gene>
<protein>
    <submittedName>
        <fullName evidence="7">Phosphoglycerate mutase</fullName>
    </submittedName>
</protein>
<dbReference type="InterPro" id="IPR017850">
    <property type="entry name" value="Alkaline_phosphatase_core_sf"/>
</dbReference>
<organism evidence="7 8">
    <name type="scientific">Methanomethylophilus alvi</name>
    <dbReference type="NCBI Taxonomy" id="1291540"/>
    <lineage>
        <taxon>Archaea</taxon>
        <taxon>Methanobacteriati</taxon>
        <taxon>Thermoplasmatota</taxon>
        <taxon>Thermoplasmata</taxon>
        <taxon>Methanomassiliicoccales</taxon>
        <taxon>Methanomethylophilaceae</taxon>
        <taxon>Methanomethylophilus</taxon>
    </lineage>
</organism>
<dbReference type="GO" id="GO:0004619">
    <property type="term" value="F:phosphoglycerate mutase activity"/>
    <property type="evidence" value="ECO:0007669"/>
    <property type="project" value="UniProtKB-EC"/>
</dbReference>
<dbReference type="InterPro" id="IPR006124">
    <property type="entry name" value="Metalloenzyme"/>
</dbReference>
<comment type="function">
    <text evidence="2">Catalyzes the interconversion of 2-phosphoglycerate and 3-phosphoglycerate.</text>
</comment>
<dbReference type="AlphaFoldDB" id="A0A3G3IFL8"/>
<comment type="similarity">
    <text evidence="4">Belongs to the BPG-independent phosphoglycerate mutase family. A-PGAM subfamily.</text>
</comment>
<dbReference type="EMBL" id="CP017686">
    <property type="protein sequence ID" value="AYQ54653.1"/>
    <property type="molecule type" value="Genomic_DNA"/>
</dbReference>
<evidence type="ECO:0000256" key="3">
    <source>
        <dbReference type="ARBA" id="ARBA00004921"/>
    </source>
</evidence>
<dbReference type="GO" id="GO:0006096">
    <property type="term" value="P:glycolytic process"/>
    <property type="evidence" value="ECO:0007669"/>
    <property type="project" value="UniProtKB-KW"/>
</dbReference>
<evidence type="ECO:0000313" key="7">
    <source>
        <dbReference type="EMBL" id="AYQ54653.1"/>
    </source>
</evidence>
<keyword evidence="5" id="KW-0324">Glycolysis</keyword>